<evidence type="ECO:0000256" key="10">
    <source>
        <dbReference type="ARBA" id="ARBA00022777"/>
    </source>
</evidence>
<keyword evidence="8 18" id="KW-0812">Transmembrane</keyword>
<evidence type="ECO:0000259" key="19">
    <source>
        <dbReference type="PROSITE" id="PS50109"/>
    </source>
</evidence>
<dbReference type="CDD" id="cd18774">
    <property type="entry name" value="PDC2_HK_sensor"/>
    <property type="match status" value="1"/>
</dbReference>
<feature type="transmembrane region" description="Helical" evidence="18">
    <location>
        <begin position="305"/>
        <end position="326"/>
    </location>
</feature>
<feature type="modified residue" description="4-aspartylphosphate" evidence="16">
    <location>
        <position position="887"/>
    </location>
</feature>
<feature type="transmembrane region" description="Helical" evidence="18">
    <location>
        <begin position="20"/>
        <end position="43"/>
    </location>
</feature>
<evidence type="ECO:0000259" key="20">
    <source>
        <dbReference type="PROSITE" id="PS50110"/>
    </source>
</evidence>
<dbReference type="CDD" id="cd06225">
    <property type="entry name" value="HAMP"/>
    <property type="match status" value="1"/>
</dbReference>
<dbReference type="CDD" id="cd16922">
    <property type="entry name" value="HATPase_EvgS-ArcB-TorS-like"/>
    <property type="match status" value="1"/>
</dbReference>
<dbReference type="InterPro" id="IPR011006">
    <property type="entry name" value="CheY-like_superfamily"/>
</dbReference>
<dbReference type="SUPFAM" id="SSF47384">
    <property type="entry name" value="Homodimeric domain of signal transducing histidine kinase"/>
    <property type="match status" value="1"/>
</dbReference>
<feature type="coiled-coil region" evidence="17">
    <location>
        <begin position="537"/>
        <end position="595"/>
    </location>
</feature>
<dbReference type="Pfam" id="PF13185">
    <property type="entry name" value="GAF_2"/>
    <property type="match status" value="1"/>
</dbReference>
<dbReference type="PANTHER" id="PTHR43047">
    <property type="entry name" value="TWO-COMPONENT HISTIDINE PROTEIN KINASE"/>
    <property type="match status" value="1"/>
</dbReference>
<accession>A0A1B7LGJ9</accession>
<dbReference type="Proteomes" id="UP000078532">
    <property type="component" value="Unassembled WGS sequence"/>
</dbReference>
<comment type="catalytic activity">
    <reaction evidence="1">
        <text>ATP + protein L-histidine = ADP + protein N-phospho-L-histidine.</text>
        <dbReference type="EC" id="2.7.13.3"/>
    </reaction>
</comment>
<keyword evidence="14 18" id="KW-0472">Membrane</keyword>
<dbReference type="RefSeq" id="WP_066666918.1">
    <property type="nucleotide sequence ID" value="NZ_LYVF01000069.1"/>
</dbReference>
<dbReference type="SUPFAM" id="SSF55874">
    <property type="entry name" value="ATPase domain of HSP90 chaperone/DNA topoisomerase II/histidine kinase"/>
    <property type="match status" value="1"/>
</dbReference>
<organism evidence="22 23">
    <name type="scientific">Desulfotomaculum copahuensis</name>
    <dbReference type="NCBI Taxonomy" id="1838280"/>
    <lineage>
        <taxon>Bacteria</taxon>
        <taxon>Bacillati</taxon>
        <taxon>Bacillota</taxon>
        <taxon>Clostridia</taxon>
        <taxon>Eubacteriales</taxon>
        <taxon>Desulfotomaculaceae</taxon>
        <taxon>Desulfotomaculum</taxon>
    </lineage>
</organism>
<feature type="domain" description="Response regulatory" evidence="20">
    <location>
        <begin position="959"/>
        <end position="1080"/>
    </location>
</feature>
<dbReference type="STRING" id="1838280.A6M21_06405"/>
<dbReference type="Gene3D" id="3.30.450.20">
    <property type="entry name" value="PAS domain"/>
    <property type="match status" value="1"/>
</dbReference>
<dbReference type="EC" id="2.7.13.3" evidence="3"/>
<evidence type="ECO:0000256" key="11">
    <source>
        <dbReference type="ARBA" id="ARBA00022840"/>
    </source>
</evidence>
<evidence type="ECO:0000256" key="5">
    <source>
        <dbReference type="ARBA" id="ARBA00022475"/>
    </source>
</evidence>
<dbReference type="InterPro" id="IPR003018">
    <property type="entry name" value="GAF"/>
</dbReference>
<feature type="domain" description="Histidine kinase" evidence="19">
    <location>
        <begin position="595"/>
        <end position="814"/>
    </location>
</feature>
<dbReference type="GO" id="GO:0000155">
    <property type="term" value="F:phosphorelay sensor kinase activity"/>
    <property type="evidence" value="ECO:0007669"/>
    <property type="project" value="InterPro"/>
</dbReference>
<evidence type="ECO:0000256" key="18">
    <source>
        <dbReference type="SAM" id="Phobius"/>
    </source>
</evidence>
<feature type="domain" description="Response regulatory" evidence="20">
    <location>
        <begin position="838"/>
        <end position="951"/>
    </location>
</feature>
<dbReference type="OrthoDB" id="9809348at2"/>
<dbReference type="Gene3D" id="1.10.287.130">
    <property type="match status" value="1"/>
</dbReference>
<evidence type="ECO:0000256" key="9">
    <source>
        <dbReference type="ARBA" id="ARBA00022741"/>
    </source>
</evidence>
<name>A0A1B7LGJ9_9FIRM</name>
<dbReference type="SMART" id="SM00065">
    <property type="entry name" value="GAF"/>
    <property type="match status" value="1"/>
</dbReference>
<dbReference type="PROSITE" id="PS50109">
    <property type="entry name" value="HIS_KIN"/>
    <property type="match status" value="1"/>
</dbReference>
<reference evidence="22 23" key="1">
    <citation type="submission" date="2016-04" db="EMBL/GenBank/DDBJ databases">
        <authorList>
            <person name="Evans L.H."/>
            <person name="Alamgir A."/>
            <person name="Owens N."/>
            <person name="Weber N.D."/>
            <person name="Virtaneva K."/>
            <person name="Barbian K."/>
            <person name="Babar A."/>
            <person name="Rosenke K."/>
        </authorList>
    </citation>
    <scope>NUCLEOTIDE SEQUENCE [LARGE SCALE GENOMIC DNA]</scope>
    <source>
        <strain evidence="22 23">LMa1</strain>
    </source>
</reference>
<dbReference type="Gene3D" id="3.30.450.40">
    <property type="match status" value="1"/>
</dbReference>
<dbReference type="CDD" id="cd18773">
    <property type="entry name" value="PDC1_HK_sensor"/>
    <property type="match status" value="1"/>
</dbReference>
<evidence type="ECO:0000256" key="3">
    <source>
        <dbReference type="ARBA" id="ARBA00012438"/>
    </source>
</evidence>
<dbReference type="InterPro" id="IPR005467">
    <property type="entry name" value="His_kinase_dom"/>
</dbReference>
<dbReference type="PROSITE" id="PS50885">
    <property type="entry name" value="HAMP"/>
    <property type="match status" value="1"/>
</dbReference>
<dbReference type="SUPFAM" id="SSF52172">
    <property type="entry name" value="CheY-like"/>
    <property type="match status" value="2"/>
</dbReference>
<dbReference type="InterPro" id="IPR003594">
    <property type="entry name" value="HATPase_dom"/>
</dbReference>
<dbReference type="AlphaFoldDB" id="A0A1B7LGJ9"/>
<keyword evidence="6 16" id="KW-0597">Phosphoprotein</keyword>
<sequence>MPLKEVANEYPLPAHGLRNRLLTGVLPVLTGMIVIILVINFIYQMENGKAVAAQTLSLVADSYENDIQQWLARRQNEAALTADNPLIRQSTVEILKNGPEAAPARDTVTRFLQVMLQEIPVYDEIYCLDPAGRILFSTNQARVGLTRPVDNLLKQPLEHGGVYFQDAYFAYSTKVPCVAYSAAVSDPDGKRLAVLVFRVKTSEFLDSIARGQARLGKTGEVVLLKRDRTVINELRNKPGSSLSFRSSSEPAILAAKGEEGVKETTDYDNRPVMAAYRSIPFAGWGLVVKQDMNEIMLPVWRSTMLITLPGLTGLLLLVLLVTFIIGRAVAPLQTLTGAAAALSRGDFSRRIDVALHKDEIGVLGRTFNDMAAGLQAQFGAQERLQQLLEVLVSTIQTGPLLYTALESIARSHGFAVGAVYLQKEETKTLKLMAVYSPSSRLLLADELPAGEGPGGQALSSRRPVVLDDVPADTKYTVRTISGELLPSYIYHLPLVFGERVLGLLVLGGVQQPAADCLEQLQSMATLLAVAVNNALMFERVQNMSEELSAQNEELQAQAEELQAQAEELQTQGRELAEKNQQLEQATRMKSAFLARMSHELRTPLNAVIGFSEILLEGLFGELNAKQKEYLKDILSSGRHLLSLINDILDLSKIEAGRVELALRPVDPMEVMHEALILTWPEAVRKKLQIDLQFSSGQYKVMADSEKLKQIFVNLLSNAVKFSPPQGRINATAAGDGKELTLSVTDQGIGIAPEMHQVIFDEFKQGEYRPNTPVKGTGLGLAISKKLVEMHGGRIWVDSRPGCGATFSFTLRLAAEHAAPAGRTGAADQAAAAVEAEEPVLLVEDDPSACRLLEAYLGEEGYRVETAGTGEEALEKADRLHPWVIILDIILPDRDGWEVLAELKSAPGTRDIPVVIVSALNEAGRGISLGALDYFVKPVDKDLLLARLRSLKGLPEGNPSVLVVDDDPKIVEYLAAVLESSGYRVFRAGGGRQAVDLVLRQAPDVMILDLVMPEMTGFDVLEELSTHPEAAKTRVFILTAKDLTAAEKDRLNRRVITIARKGELSKGQFLKRLEQVRKMTMRKGTNACDHPDH</sequence>
<evidence type="ECO:0000256" key="15">
    <source>
        <dbReference type="ARBA" id="ARBA00024867"/>
    </source>
</evidence>
<comment type="caution">
    <text evidence="22">The sequence shown here is derived from an EMBL/GenBank/DDBJ whole genome shotgun (WGS) entry which is preliminary data.</text>
</comment>
<keyword evidence="13" id="KW-0902">Two-component regulatory system</keyword>
<dbReference type="InterPro" id="IPR036097">
    <property type="entry name" value="HisK_dim/P_sf"/>
</dbReference>
<dbReference type="FunFam" id="1.10.287.130:FF:000038">
    <property type="entry name" value="Sensory transduction histidine kinase"/>
    <property type="match status" value="1"/>
</dbReference>
<dbReference type="CDD" id="cd00082">
    <property type="entry name" value="HisKA"/>
    <property type="match status" value="1"/>
</dbReference>
<evidence type="ECO:0000256" key="8">
    <source>
        <dbReference type="ARBA" id="ARBA00022692"/>
    </source>
</evidence>
<feature type="domain" description="HAMP" evidence="21">
    <location>
        <begin position="326"/>
        <end position="379"/>
    </location>
</feature>
<evidence type="ECO:0000256" key="17">
    <source>
        <dbReference type="SAM" id="Coils"/>
    </source>
</evidence>
<dbReference type="GO" id="GO:0005886">
    <property type="term" value="C:plasma membrane"/>
    <property type="evidence" value="ECO:0007669"/>
    <property type="project" value="UniProtKB-SubCell"/>
</dbReference>
<dbReference type="Gene3D" id="3.40.50.2300">
    <property type="match status" value="2"/>
</dbReference>
<evidence type="ECO:0000256" key="1">
    <source>
        <dbReference type="ARBA" id="ARBA00000085"/>
    </source>
</evidence>
<keyword evidence="7" id="KW-0808">Transferase</keyword>
<dbReference type="FunFam" id="3.30.565.10:FF:000023">
    <property type="entry name" value="PAS domain-containing sensor histidine kinase"/>
    <property type="match status" value="1"/>
</dbReference>
<evidence type="ECO:0000256" key="12">
    <source>
        <dbReference type="ARBA" id="ARBA00022989"/>
    </source>
</evidence>
<dbReference type="SMART" id="SM00304">
    <property type="entry name" value="HAMP"/>
    <property type="match status" value="1"/>
</dbReference>
<evidence type="ECO:0000256" key="2">
    <source>
        <dbReference type="ARBA" id="ARBA00004651"/>
    </source>
</evidence>
<dbReference type="PROSITE" id="PS50110">
    <property type="entry name" value="RESPONSE_REGULATORY"/>
    <property type="match status" value="2"/>
</dbReference>
<keyword evidence="10" id="KW-0418">Kinase</keyword>
<gene>
    <name evidence="22" type="ORF">A6M21_06405</name>
</gene>
<protein>
    <recommendedName>
        <fullName evidence="4">Stage 0 sporulation protein A homolog</fullName>
        <ecNumber evidence="3">2.7.13.3</ecNumber>
    </recommendedName>
</protein>
<dbReference type="SMART" id="SM00387">
    <property type="entry name" value="HATPase_c"/>
    <property type="match status" value="1"/>
</dbReference>
<comment type="function">
    <text evidence="15">May play the central regulatory role in sporulation. It may be an element of the effector pathway responsible for the activation of sporulation genes in response to nutritional stress. Spo0A may act in concert with spo0H (a sigma factor) to control the expression of some genes that are critical to the sporulation process.</text>
</comment>
<dbReference type="InterPro" id="IPR003661">
    <property type="entry name" value="HisK_dim/P_dom"/>
</dbReference>
<keyword evidence="17" id="KW-0175">Coiled coil</keyword>
<dbReference type="Pfam" id="PF00512">
    <property type="entry name" value="HisKA"/>
    <property type="match status" value="1"/>
</dbReference>
<evidence type="ECO:0000256" key="14">
    <source>
        <dbReference type="ARBA" id="ARBA00023136"/>
    </source>
</evidence>
<evidence type="ECO:0000313" key="23">
    <source>
        <dbReference type="Proteomes" id="UP000078532"/>
    </source>
</evidence>
<dbReference type="GO" id="GO:0005524">
    <property type="term" value="F:ATP binding"/>
    <property type="evidence" value="ECO:0007669"/>
    <property type="project" value="UniProtKB-KW"/>
</dbReference>
<keyword evidence="12 18" id="KW-1133">Transmembrane helix</keyword>
<dbReference type="InterPro" id="IPR036890">
    <property type="entry name" value="HATPase_C_sf"/>
</dbReference>
<dbReference type="EMBL" id="LYVF01000069">
    <property type="protein sequence ID" value="OAT85178.1"/>
    <property type="molecule type" value="Genomic_DNA"/>
</dbReference>
<dbReference type="SUPFAM" id="SSF158472">
    <property type="entry name" value="HAMP domain-like"/>
    <property type="match status" value="1"/>
</dbReference>
<keyword evidence="23" id="KW-1185">Reference proteome</keyword>
<dbReference type="Gene3D" id="6.10.340.10">
    <property type="match status" value="1"/>
</dbReference>
<dbReference type="CDD" id="cd17574">
    <property type="entry name" value="REC_OmpR"/>
    <property type="match status" value="2"/>
</dbReference>
<dbReference type="PANTHER" id="PTHR43047:SF63">
    <property type="entry name" value="HISTIDINE KINASE"/>
    <property type="match status" value="1"/>
</dbReference>
<evidence type="ECO:0000256" key="7">
    <source>
        <dbReference type="ARBA" id="ARBA00022679"/>
    </source>
</evidence>
<evidence type="ECO:0000313" key="22">
    <source>
        <dbReference type="EMBL" id="OAT85178.1"/>
    </source>
</evidence>
<proteinExistence type="predicted"/>
<evidence type="ECO:0000259" key="21">
    <source>
        <dbReference type="PROSITE" id="PS50885"/>
    </source>
</evidence>
<feature type="modified residue" description="4-aspartylphosphate" evidence="16">
    <location>
        <position position="1008"/>
    </location>
</feature>
<keyword evidence="5" id="KW-1003">Cell membrane</keyword>
<dbReference type="SMART" id="SM00448">
    <property type="entry name" value="REC"/>
    <property type="match status" value="2"/>
</dbReference>
<dbReference type="InterPro" id="IPR004358">
    <property type="entry name" value="Sig_transdc_His_kin-like_C"/>
</dbReference>
<dbReference type="GO" id="GO:0009927">
    <property type="term" value="F:histidine phosphotransfer kinase activity"/>
    <property type="evidence" value="ECO:0007669"/>
    <property type="project" value="TreeGrafter"/>
</dbReference>
<dbReference type="InterPro" id="IPR033479">
    <property type="entry name" value="dCache_1"/>
</dbReference>
<dbReference type="Gene3D" id="3.30.565.10">
    <property type="entry name" value="Histidine kinase-like ATPase, C-terminal domain"/>
    <property type="match status" value="1"/>
</dbReference>
<dbReference type="Pfam" id="PF02743">
    <property type="entry name" value="dCache_1"/>
    <property type="match status" value="1"/>
</dbReference>
<keyword evidence="11" id="KW-0067">ATP-binding</keyword>
<dbReference type="InterPro" id="IPR029016">
    <property type="entry name" value="GAF-like_dom_sf"/>
</dbReference>
<dbReference type="Pfam" id="PF00672">
    <property type="entry name" value="HAMP"/>
    <property type="match status" value="1"/>
</dbReference>
<evidence type="ECO:0000256" key="13">
    <source>
        <dbReference type="ARBA" id="ARBA00023012"/>
    </source>
</evidence>
<dbReference type="SMART" id="SM00388">
    <property type="entry name" value="HisKA"/>
    <property type="match status" value="1"/>
</dbReference>
<dbReference type="InterPro" id="IPR003660">
    <property type="entry name" value="HAMP_dom"/>
</dbReference>
<evidence type="ECO:0000256" key="4">
    <source>
        <dbReference type="ARBA" id="ARBA00018672"/>
    </source>
</evidence>
<dbReference type="PRINTS" id="PR00344">
    <property type="entry name" value="BCTRLSENSOR"/>
</dbReference>
<dbReference type="Pfam" id="PF02518">
    <property type="entry name" value="HATPase_c"/>
    <property type="match status" value="1"/>
</dbReference>
<dbReference type="SUPFAM" id="SSF55781">
    <property type="entry name" value="GAF domain-like"/>
    <property type="match status" value="1"/>
</dbReference>
<keyword evidence="9" id="KW-0547">Nucleotide-binding</keyword>
<comment type="subcellular location">
    <subcellularLocation>
        <location evidence="2">Cell membrane</location>
        <topology evidence="2">Multi-pass membrane protein</topology>
    </subcellularLocation>
</comment>
<evidence type="ECO:0000256" key="16">
    <source>
        <dbReference type="PROSITE-ProRule" id="PRU00169"/>
    </source>
</evidence>
<dbReference type="Pfam" id="PF00072">
    <property type="entry name" value="Response_reg"/>
    <property type="match status" value="2"/>
</dbReference>
<dbReference type="InterPro" id="IPR001789">
    <property type="entry name" value="Sig_transdc_resp-reg_receiver"/>
</dbReference>
<evidence type="ECO:0000256" key="6">
    <source>
        <dbReference type="ARBA" id="ARBA00022553"/>
    </source>
</evidence>